<evidence type="ECO:0000313" key="2">
    <source>
        <dbReference type="EMBL" id="AYF92373.1"/>
    </source>
</evidence>
<feature type="compositionally biased region" description="Basic and acidic residues" evidence="1">
    <location>
        <begin position="83"/>
        <end position="104"/>
    </location>
</feature>
<dbReference type="OrthoDB" id="2326589at2"/>
<protein>
    <submittedName>
        <fullName evidence="2">DUF2187 domain-containing protein</fullName>
    </submittedName>
</protein>
<dbReference type="KEGG" id="abom:D7I45_02150"/>
<sequence>MLLVKDKLTSNDKSPFDVGDQVSFELEHKKFQGMIEKGYNNSYMIGFHTTDPALEDKYHDKIVINNKNLTMVKKGPNNSKGKKKDEDKSSDSDQKTEDKSSSKK</sequence>
<reference evidence="2 3" key="1">
    <citation type="submission" date="2018-09" db="EMBL/GenBank/DDBJ databases">
        <title>Genome sequencing of strain BHWM-4.</title>
        <authorList>
            <person name="Heo J."/>
            <person name="Kim S.-J."/>
            <person name="Kwon S.-W."/>
        </authorList>
    </citation>
    <scope>NUCLEOTIDE SEQUENCE [LARGE SCALE GENOMIC DNA]</scope>
    <source>
        <strain evidence="2 3">BHWM-4</strain>
    </source>
</reference>
<keyword evidence="3" id="KW-1185">Reference proteome</keyword>
<gene>
    <name evidence="2" type="ORF">D7I45_02150</name>
</gene>
<accession>A0A387AQW7</accession>
<feature type="region of interest" description="Disordered" evidence="1">
    <location>
        <begin position="67"/>
        <end position="104"/>
    </location>
</feature>
<dbReference type="Proteomes" id="UP000272003">
    <property type="component" value="Chromosome"/>
</dbReference>
<dbReference type="AlphaFoldDB" id="A0A387AQW7"/>
<proteinExistence type="predicted"/>
<organism evidence="2 3">
    <name type="scientific">Apilactobacillus bombintestini</name>
    <dbReference type="NCBI Taxonomy" id="2419772"/>
    <lineage>
        <taxon>Bacteria</taxon>
        <taxon>Bacillati</taxon>
        <taxon>Bacillota</taxon>
        <taxon>Bacilli</taxon>
        <taxon>Lactobacillales</taxon>
        <taxon>Lactobacillaceae</taxon>
        <taxon>Apilactobacillus</taxon>
    </lineage>
</organism>
<evidence type="ECO:0000313" key="3">
    <source>
        <dbReference type="Proteomes" id="UP000272003"/>
    </source>
</evidence>
<name>A0A387AQW7_9LACO</name>
<evidence type="ECO:0000256" key="1">
    <source>
        <dbReference type="SAM" id="MobiDB-lite"/>
    </source>
</evidence>
<dbReference type="EMBL" id="CP032626">
    <property type="protein sequence ID" value="AYF92373.1"/>
    <property type="molecule type" value="Genomic_DNA"/>
</dbReference>